<accession>A0A4S2KPV0</accession>
<feature type="transmembrane region" description="Helical" evidence="9">
    <location>
        <begin position="51"/>
        <end position="71"/>
    </location>
</feature>
<evidence type="ECO:0000256" key="6">
    <source>
        <dbReference type="ARBA" id="ARBA00022692"/>
    </source>
</evidence>
<evidence type="ECO:0000256" key="1">
    <source>
        <dbReference type="ARBA" id="ARBA00000215"/>
    </source>
</evidence>
<feature type="transmembrane region" description="Helical" evidence="9">
    <location>
        <begin position="148"/>
        <end position="168"/>
    </location>
</feature>
<keyword evidence="5 9" id="KW-1003">Cell membrane</keyword>
<evidence type="ECO:0000313" key="11">
    <source>
        <dbReference type="Proteomes" id="UP000310200"/>
    </source>
</evidence>
<dbReference type="InterPro" id="IPR009357">
    <property type="entry name" value="Riboflavin_transptr"/>
</dbReference>
<keyword evidence="4 9" id="KW-0813">Transport</keyword>
<name>A0A4S2KPV0_9HYME</name>
<comment type="subcellular location">
    <subcellularLocation>
        <location evidence="2 9">Cell membrane</location>
        <topology evidence="2 9">Multi-pass membrane protein</topology>
    </subcellularLocation>
</comment>
<sequence length="434" mass="47404">MSKMLSQRLSNRRLLVDLLALMFGLGAWIGVNGIYVQLPLIVHIAPEGWSLPAHMVMLVQFANLGPILYTLYIKYTVWAYDKYIIYSLLAAGAFACVALSFLYSHTSVVFGKEHSTALLSLMFVTALVGCTSSVLFMPYMRNYREIYLVSYLVGEGLSGFVPSAVALIQGVGNNPGCVNVTKPGSSHLEFVPAESDPRFSSQIFFIFIGTLLCLSFLSFLGLNALPIALGERVKLPSSMEMLPTDTTAPPSYKTNSGWKMPKHTYYYLLVMMAVVCFLGNGTLPSIQSYSCLPYGNVAYHLTVTLASIAGPLAMSLGFFVNTPEVKLLNILTAAILALSGFVLYLAAKSPHPPLQHSWVGELIVVVAWITLCGLIGFVKMGITTLYRPDPGRGLYYTGVATQIGSLIGAITTFSLVNYAKVFESYSPCEYLREN</sequence>
<dbReference type="PANTHER" id="PTHR12929">
    <property type="entry name" value="SOLUTE CARRIER FAMILY 52"/>
    <property type="match status" value="1"/>
</dbReference>
<evidence type="ECO:0000256" key="7">
    <source>
        <dbReference type="ARBA" id="ARBA00022989"/>
    </source>
</evidence>
<dbReference type="PANTHER" id="PTHR12929:SF10">
    <property type="entry name" value="RIBOFLAVIN TRANSPORTER"/>
    <property type="match status" value="1"/>
</dbReference>
<comment type="function">
    <text evidence="9">Plasma membrane transporter mediating the uptake by cells of the water soluble vitamin B2/riboflavin that plays a key role in biochemical oxidation-reduction reactions of the carbohydrate, lipid, and amino acid metabolism.</text>
</comment>
<keyword evidence="6 9" id="KW-0812">Transmembrane</keyword>
<dbReference type="GO" id="GO:0032217">
    <property type="term" value="F:riboflavin transmembrane transporter activity"/>
    <property type="evidence" value="ECO:0007669"/>
    <property type="project" value="UniProtKB-UniRule"/>
</dbReference>
<comment type="caution">
    <text evidence="10">The sequence shown here is derived from an EMBL/GenBank/DDBJ whole genome shotgun (WGS) entry which is preliminary data.</text>
</comment>
<feature type="transmembrane region" description="Helical" evidence="9">
    <location>
        <begin position="83"/>
        <end position="103"/>
    </location>
</feature>
<feature type="transmembrane region" description="Helical" evidence="9">
    <location>
        <begin position="394"/>
        <end position="416"/>
    </location>
</feature>
<dbReference type="EMBL" id="QBLH01002061">
    <property type="protein sequence ID" value="TGZ49977.1"/>
    <property type="molecule type" value="Genomic_DNA"/>
</dbReference>
<evidence type="ECO:0000256" key="5">
    <source>
        <dbReference type="ARBA" id="ARBA00022475"/>
    </source>
</evidence>
<feature type="transmembrane region" description="Helical" evidence="9">
    <location>
        <begin position="12"/>
        <end position="31"/>
    </location>
</feature>
<dbReference type="Proteomes" id="UP000310200">
    <property type="component" value="Unassembled WGS sequence"/>
</dbReference>
<dbReference type="Pfam" id="PF06237">
    <property type="entry name" value="SLC52_ribofla_tr"/>
    <property type="match status" value="1"/>
</dbReference>
<proteinExistence type="inferred from homology"/>
<feature type="transmembrane region" description="Helical" evidence="9">
    <location>
        <begin position="298"/>
        <end position="320"/>
    </location>
</feature>
<evidence type="ECO:0000256" key="4">
    <source>
        <dbReference type="ARBA" id="ARBA00022448"/>
    </source>
</evidence>
<feature type="transmembrane region" description="Helical" evidence="9">
    <location>
        <begin position="203"/>
        <end position="229"/>
    </location>
</feature>
<feature type="transmembrane region" description="Helical" evidence="9">
    <location>
        <begin position="358"/>
        <end position="382"/>
    </location>
</feature>
<keyword evidence="11" id="KW-1185">Reference proteome</keyword>
<feature type="transmembrane region" description="Helical" evidence="9">
    <location>
        <begin position="327"/>
        <end position="346"/>
    </location>
</feature>
<dbReference type="AlphaFoldDB" id="A0A4S2KPV0"/>
<evidence type="ECO:0000256" key="9">
    <source>
        <dbReference type="RuleBase" id="RU368035"/>
    </source>
</evidence>
<evidence type="ECO:0000256" key="8">
    <source>
        <dbReference type="ARBA" id="ARBA00023136"/>
    </source>
</evidence>
<gene>
    <name evidence="10" type="ORF">DBV15_07453</name>
</gene>
<evidence type="ECO:0000256" key="3">
    <source>
        <dbReference type="ARBA" id="ARBA00006366"/>
    </source>
</evidence>
<protein>
    <recommendedName>
        <fullName evidence="9">Riboflavin transporter</fullName>
    </recommendedName>
</protein>
<keyword evidence="8 9" id="KW-0472">Membrane</keyword>
<evidence type="ECO:0000313" key="10">
    <source>
        <dbReference type="EMBL" id="TGZ49977.1"/>
    </source>
</evidence>
<organism evidence="10 11">
    <name type="scientific">Temnothorax longispinosus</name>
    <dbReference type="NCBI Taxonomy" id="300112"/>
    <lineage>
        <taxon>Eukaryota</taxon>
        <taxon>Metazoa</taxon>
        <taxon>Ecdysozoa</taxon>
        <taxon>Arthropoda</taxon>
        <taxon>Hexapoda</taxon>
        <taxon>Insecta</taxon>
        <taxon>Pterygota</taxon>
        <taxon>Neoptera</taxon>
        <taxon>Endopterygota</taxon>
        <taxon>Hymenoptera</taxon>
        <taxon>Apocrita</taxon>
        <taxon>Aculeata</taxon>
        <taxon>Formicoidea</taxon>
        <taxon>Formicidae</taxon>
        <taxon>Myrmicinae</taxon>
        <taxon>Temnothorax</taxon>
    </lineage>
</organism>
<feature type="transmembrane region" description="Helical" evidence="9">
    <location>
        <begin position="115"/>
        <end position="136"/>
    </location>
</feature>
<feature type="transmembrane region" description="Helical" evidence="9">
    <location>
        <begin position="265"/>
        <end position="286"/>
    </location>
</feature>
<keyword evidence="7 9" id="KW-1133">Transmembrane helix</keyword>
<evidence type="ECO:0000256" key="2">
    <source>
        <dbReference type="ARBA" id="ARBA00004651"/>
    </source>
</evidence>
<dbReference type="STRING" id="300112.A0A4S2KPV0"/>
<dbReference type="GO" id="GO:0005886">
    <property type="term" value="C:plasma membrane"/>
    <property type="evidence" value="ECO:0007669"/>
    <property type="project" value="UniProtKB-SubCell"/>
</dbReference>
<comment type="similarity">
    <text evidence="3 9">Belongs to the riboflavin transporter family.</text>
</comment>
<reference evidence="10 11" key="1">
    <citation type="journal article" date="2019" name="Philos. Trans. R. Soc. Lond., B, Biol. Sci.">
        <title>Ant behaviour and brain gene expression of defending hosts depend on the ecological success of the intruding social parasite.</title>
        <authorList>
            <person name="Kaur R."/>
            <person name="Stoldt M."/>
            <person name="Jongepier E."/>
            <person name="Feldmeyer B."/>
            <person name="Menzel F."/>
            <person name="Bornberg-Bauer E."/>
            <person name="Foitzik S."/>
        </authorList>
    </citation>
    <scope>NUCLEOTIDE SEQUENCE [LARGE SCALE GENOMIC DNA]</scope>
    <source>
        <tissue evidence="10">Whole body</tissue>
    </source>
</reference>
<comment type="catalytic activity">
    <reaction evidence="1 9">
        <text>riboflavin(in) = riboflavin(out)</text>
        <dbReference type="Rhea" id="RHEA:35015"/>
        <dbReference type="ChEBI" id="CHEBI:57986"/>
    </reaction>
</comment>